<protein>
    <recommendedName>
        <fullName evidence="8">Oxaloacetate decarboxylase gamma chain</fullName>
    </recommendedName>
</protein>
<comment type="subcellular location">
    <subcellularLocation>
        <location evidence="1">Cell membrane</location>
    </subcellularLocation>
</comment>
<sequence length="124" mass="13732">MFEGINGAFQLAIIDMVLVFAVLGGLALVMVFLKNIVGIKVEKKIPKTKETKVTPPVIDSTQVREKEEVEGKLVAVITAAVASYLEKPRSEFKIISIKKYKPSAINPWTAIGRQELMLGKNIKY</sequence>
<feature type="transmembrane region" description="Helical" evidence="6">
    <location>
        <begin position="12"/>
        <end position="33"/>
    </location>
</feature>
<name>X0ZGW4_9ZZZZ</name>
<evidence type="ECO:0008006" key="8">
    <source>
        <dbReference type="Google" id="ProtNLM"/>
    </source>
</evidence>
<gene>
    <name evidence="7" type="ORF">S01H4_03802</name>
</gene>
<dbReference type="GO" id="GO:0036376">
    <property type="term" value="P:sodium ion export across plasma membrane"/>
    <property type="evidence" value="ECO:0007669"/>
    <property type="project" value="InterPro"/>
</dbReference>
<keyword evidence="5 6" id="KW-0472">Membrane</keyword>
<proteinExistence type="predicted"/>
<evidence type="ECO:0000256" key="4">
    <source>
        <dbReference type="ARBA" id="ARBA00022989"/>
    </source>
</evidence>
<keyword evidence="2" id="KW-1003">Cell membrane</keyword>
<dbReference type="GO" id="GO:0015081">
    <property type="term" value="F:sodium ion transmembrane transporter activity"/>
    <property type="evidence" value="ECO:0007669"/>
    <property type="project" value="InterPro"/>
</dbReference>
<keyword evidence="3 6" id="KW-0812">Transmembrane</keyword>
<reference evidence="7" key="1">
    <citation type="journal article" date="2014" name="Front. Microbiol.">
        <title>High frequency of phylogenetically diverse reductive dehalogenase-homologous genes in deep subseafloor sedimentary metagenomes.</title>
        <authorList>
            <person name="Kawai M."/>
            <person name="Futagami T."/>
            <person name="Toyoda A."/>
            <person name="Takaki Y."/>
            <person name="Nishi S."/>
            <person name="Hori S."/>
            <person name="Arai W."/>
            <person name="Tsubouchi T."/>
            <person name="Morono Y."/>
            <person name="Uchiyama I."/>
            <person name="Ito T."/>
            <person name="Fujiyama A."/>
            <person name="Inagaki F."/>
            <person name="Takami H."/>
        </authorList>
    </citation>
    <scope>NUCLEOTIDE SEQUENCE</scope>
    <source>
        <strain evidence="7">Expedition CK06-06</strain>
    </source>
</reference>
<dbReference type="InterPro" id="IPR005899">
    <property type="entry name" value="Na_pump_deCOase"/>
</dbReference>
<comment type="caution">
    <text evidence="7">The sequence shown here is derived from an EMBL/GenBank/DDBJ whole genome shotgun (WGS) entry which is preliminary data.</text>
</comment>
<evidence type="ECO:0000256" key="1">
    <source>
        <dbReference type="ARBA" id="ARBA00004236"/>
    </source>
</evidence>
<evidence type="ECO:0000256" key="6">
    <source>
        <dbReference type="SAM" id="Phobius"/>
    </source>
</evidence>
<evidence type="ECO:0000256" key="5">
    <source>
        <dbReference type="ARBA" id="ARBA00023136"/>
    </source>
</evidence>
<dbReference type="GO" id="GO:0005886">
    <property type="term" value="C:plasma membrane"/>
    <property type="evidence" value="ECO:0007669"/>
    <property type="project" value="UniProtKB-SubCell"/>
</dbReference>
<evidence type="ECO:0000256" key="2">
    <source>
        <dbReference type="ARBA" id="ARBA00022475"/>
    </source>
</evidence>
<keyword evidence="4 6" id="KW-1133">Transmembrane helix</keyword>
<dbReference type="EMBL" id="BART01000963">
    <property type="protein sequence ID" value="GAG59588.1"/>
    <property type="molecule type" value="Genomic_DNA"/>
</dbReference>
<evidence type="ECO:0000313" key="7">
    <source>
        <dbReference type="EMBL" id="GAG59588.1"/>
    </source>
</evidence>
<dbReference type="Pfam" id="PF04277">
    <property type="entry name" value="OAD_gamma"/>
    <property type="match status" value="1"/>
</dbReference>
<accession>X0ZGW4</accession>
<organism evidence="7">
    <name type="scientific">marine sediment metagenome</name>
    <dbReference type="NCBI Taxonomy" id="412755"/>
    <lineage>
        <taxon>unclassified sequences</taxon>
        <taxon>metagenomes</taxon>
        <taxon>ecological metagenomes</taxon>
    </lineage>
</organism>
<dbReference type="AlphaFoldDB" id="X0ZGW4"/>
<evidence type="ECO:0000256" key="3">
    <source>
        <dbReference type="ARBA" id="ARBA00022692"/>
    </source>
</evidence>